<keyword evidence="3" id="KW-1185">Reference proteome</keyword>
<name>A5N922_CLOK5</name>
<dbReference type="InterPro" id="IPR003607">
    <property type="entry name" value="HD/PDEase_dom"/>
</dbReference>
<dbReference type="Gene3D" id="1.10.3210.10">
    <property type="entry name" value="Hypothetical protein af1432"/>
    <property type="match status" value="1"/>
</dbReference>
<dbReference type="KEGG" id="ckl:CKL_1761"/>
<dbReference type="EMBL" id="CP000673">
    <property type="protein sequence ID" value="EDK33803.1"/>
    <property type="molecule type" value="Genomic_DNA"/>
</dbReference>
<dbReference type="PANTHER" id="PTHR43155">
    <property type="entry name" value="CYCLIC DI-GMP PHOSPHODIESTERASE PA4108-RELATED"/>
    <property type="match status" value="1"/>
</dbReference>
<dbReference type="Proteomes" id="UP000002411">
    <property type="component" value="Chromosome"/>
</dbReference>
<dbReference type="Pfam" id="PF13487">
    <property type="entry name" value="HD_5"/>
    <property type="match status" value="1"/>
</dbReference>
<reference evidence="2 3" key="1">
    <citation type="journal article" date="2008" name="Proc. Natl. Acad. Sci. U.S.A.">
        <title>The genome of Clostridium kluyveri, a strict anaerobe with unique metabolic features.</title>
        <authorList>
            <person name="Seedorf H."/>
            <person name="Fricke W.F."/>
            <person name="Veith B."/>
            <person name="Brueggemann H."/>
            <person name="Liesegang H."/>
            <person name="Strittmatter A."/>
            <person name="Miethke M."/>
            <person name="Buckel W."/>
            <person name="Hinderberger J."/>
            <person name="Li F."/>
            <person name="Hagemeier C."/>
            <person name="Thauer R.K."/>
            <person name="Gottschalk G."/>
        </authorList>
    </citation>
    <scope>NUCLEOTIDE SEQUENCE [LARGE SCALE GENOMIC DNA]</scope>
    <source>
        <strain evidence="3">ATCC 8527 / DSM 555 / NCIMB 10680</strain>
    </source>
</reference>
<dbReference type="HOGENOM" id="CLU_000445_92_1_9"/>
<evidence type="ECO:0000313" key="2">
    <source>
        <dbReference type="EMBL" id="EDK33803.1"/>
    </source>
</evidence>
<dbReference type="CDD" id="cd00077">
    <property type="entry name" value="HDc"/>
    <property type="match status" value="1"/>
</dbReference>
<dbReference type="InterPro" id="IPR037522">
    <property type="entry name" value="HD_GYP_dom"/>
</dbReference>
<dbReference type="eggNOG" id="COG2206">
    <property type="taxonomic scope" value="Bacteria"/>
</dbReference>
<evidence type="ECO:0000313" key="3">
    <source>
        <dbReference type="Proteomes" id="UP000002411"/>
    </source>
</evidence>
<dbReference type="PROSITE" id="PS51832">
    <property type="entry name" value="HD_GYP"/>
    <property type="match status" value="1"/>
</dbReference>
<protein>
    <recommendedName>
        <fullName evidence="1">HD-GYP domain-containing protein</fullName>
    </recommendedName>
</protein>
<dbReference type="RefSeq" id="WP_012102156.1">
    <property type="nucleotide sequence ID" value="NC_009706.1"/>
</dbReference>
<organism evidence="2 3">
    <name type="scientific">Clostridium kluyveri (strain ATCC 8527 / DSM 555 / NBRC 12016 / NCIMB 10680 / K1)</name>
    <dbReference type="NCBI Taxonomy" id="431943"/>
    <lineage>
        <taxon>Bacteria</taxon>
        <taxon>Bacillati</taxon>
        <taxon>Bacillota</taxon>
        <taxon>Clostridia</taxon>
        <taxon>Eubacteriales</taxon>
        <taxon>Clostridiaceae</taxon>
        <taxon>Clostridium</taxon>
    </lineage>
</organism>
<dbReference type="PANTHER" id="PTHR43155:SF2">
    <property type="entry name" value="CYCLIC DI-GMP PHOSPHODIESTERASE PA4108"/>
    <property type="match status" value="1"/>
</dbReference>
<proteinExistence type="predicted"/>
<evidence type="ECO:0000259" key="1">
    <source>
        <dbReference type="PROSITE" id="PS51832"/>
    </source>
</evidence>
<gene>
    <name evidence="2" type="ordered locus">CKL_1761</name>
</gene>
<dbReference type="SUPFAM" id="SSF109604">
    <property type="entry name" value="HD-domain/PDEase-like"/>
    <property type="match status" value="1"/>
</dbReference>
<dbReference type="STRING" id="431943.CKL_1761"/>
<feature type="domain" description="HD-GYP" evidence="1">
    <location>
        <begin position="108"/>
        <end position="294"/>
    </location>
</feature>
<dbReference type="AlphaFoldDB" id="A5N922"/>
<sequence length="294" mass="33120">MIRIYTDELIQGMVLGDSIYCKQTGKLLLVGGTILSEATIKLLKQNGISTVKIVDRYTLFVKPTETISKELKQALDLEIIKHAPDSLEANTSDNMVHVSKIAREVVSELIEDEIILNFCTEMKILNNEYLFKHSVNTCAISLLVAGAMGLGKNQMYIIGAGALLHDIGLCEMPFLIDLHEMTPQQTLLWQQHPIYGYYFAKEKNLSPEITEIIHYHHERWNGSGFPEELKGNNIPLGSLVRLTTKEVGVVVNVRKNLGPRPIVRIYFNRVNRSLSEAKDVDLGVENTIFIEEVL</sequence>
<accession>A5N922</accession>